<protein>
    <submittedName>
        <fullName evidence="2">PA domain-containing protein</fullName>
    </submittedName>
</protein>
<sequence length="590" mass="62465">MMRRNYASLHRAGNAKNLLQWSGKNFLVYVSLMKFSALLLLPALLLPALGVFAQTGTSSPLNLPKPVRRALAQVRPEAMRAHVAYLADDRLLGRKPGTPGYQLAVDYVVAQLKERGVAPAGENGGFTQRVRLRRSTVRPGATASYQPAAGAASAAGLPLDAISLLPHPEQPSAQLPATGLIFAGYGISAPANNYDDYQGLDAKGKVVVVLRGAPPAFPSTVAAASQDQTQIVRTAAAHGAVGVLFATLRPALGGPARLASSTSVLGADGKVAAARGFVSGPGGVALTGTLSAAGLQTLLRAAASDTAQIMRRLRASQPAPVLLPGTLAAQWESTYQDFDSYNVVGKITGSDPKLRDEYVVHSAHLDHLGVGAPVRGDSIYNGAHDNATGVASVLEIAGIYSRLKQKPARSILLVLQTGEELGLLGSAYFAARPTVPAASLVANVNTDMPTIIAPLLSVVPLGAQHSTLAAPVAQAAAYLKLPVEDDPEPEQNRFIRSDQYSFVAQGIPALHLKYGNRTPDGRNNLSEQVKQWRAATYHKPQDDMSGTFDFEAGRTYVQLNFLVGYLIAQNPERPRWNPGDYFGRQFGGQR</sequence>
<dbReference type="InterPro" id="IPR045175">
    <property type="entry name" value="M28_fam"/>
</dbReference>
<feature type="domain" description="Peptidase M28" evidence="1">
    <location>
        <begin position="342"/>
        <end position="545"/>
    </location>
</feature>
<dbReference type="STRING" id="82805.SAMN04487998_2205"/>
<proteinExistence type="predicted"/>
<dbReference type="PANTHER" id="PTHR12147:SF26">
    <property type="entry name" value="PEPTIDASE M28 DOMAIN-CONTAINING PROTEIN"/>
    <property type="match status" value="1"/>
</dbReference>
<dbReference type="Pfam" id="PF04389">
    <property type="entry name" value="Peptidase_M28"/>
    <property type="match status" value="1"/>
</dbReference>
<dbReference type="PANTHER" id="PTHR12147">
    <property type="entry name" value="METALLOPEPTIDASE M28 FAMILY MEMBER"/>
    <property type="match status" value="1"/>
</dbReference>
<dbReference type="Gene3D" id="3.50.30.30">
    <property type="match status" value="1"/>
</dbReference>
<organism evidence="2 3">
    <name type="scientific">Hymenobacter actinosclerus</name>
    <dbReference type="NCBI Taxonomy" id="82805"/>
    <lineage>
        <taxon>Bacteria</taxon>
        <taxon>Pseudomonadati</taxon>
        <taxon>Bacteroidota</taxon>
        <taxon>Cytophagia</taxon>
        <taxon>Cytophagales</taxon>
        <taxon>Hymenobacteraceae</taxon>
        <taxon>Hymenobacter</taxon>
    </lineage>
</organism>
<dbReference type="InterPro" id="IPR046450">
    <property type="entry name" value="PA_dom_sf"/>
</dbReference>
<evidence type="ECO:0000313" key="3">
    <source>
        <dbReference type="Proteomes" id="UP000198697"/>
    </source>
</evidence>
<evidence type="ECO:0000313" key="2">
    <source>
        <dbReference type="EMBL" id="SET55640.1"/>
    </source>
</evidence>
<dbReference type="SUPFAM" id="SSF53187">
    <property type="entry name" value="Zn-dependent exopeptidases"/>
    <property type="match status" value="1"/>
</dbReference>
<reference evidence="3" key="1">
    <citation type="submission" date="2016-10" db="EMBL/GenBank/DDBJ databases">
        <authorList>
            <person name="Varghese N."/>
            <person name="Submissions S."/>
        </authorList>
    </citation>
    <scope>NUCLEOTIDE SEQUENCE [LARGE SCALE GENOMIC DNA]</scope>
    <source>
        <strain evidence="3">DSM 15310</strain>
    </source>
</reference>
<dbReference type="AlphaFoldDB" id="A0A1I0FCI3"/>
<dbReference type="Gene3D" id="3.40.630.10">
    <property type="entry name" value="Zn peptidases"/>
    <property type="match status" value="1"/>
</dbReference>
<dbReference type="InterPro" id="IPR007484">
    <property type="entry name" value="Peptidase_M28"/>
</dbReference>
<evidence type="ECO:0000259" key="1">
    <source>
        <dbReference type="Pfam" id="PF04389"/>
    </source>
</evidence>
<name>A0A1I0FCI3_9BACT</name>
<accession>A0A1I0FCI3</accession>
<dbReference type="EMBL" id="FOHS01000002">
    <property type="protein sequence ID" value="SET55640.1"/>
    <property type="molecule type" value="Genomic_DNA"/>
</dbReference>
<dbReference type="SUPFAM" id="SSF52025">
    <property type="entry name" value="PA domain"/>
    <property type="match status" value="1"/>
</dbReference>
<dbReference type="GO" id="GO:0008235">
    <property type="term" value="F:metalloexopeptidase activity"/>
    <property type="evidence" value="ECO:0007669"/>
    <property type="project" value="InterPro"/>
</dbReference>
<dbReference type="GO" id="GO:0006508">
    <property type="term" value="P:proteolysis"/>
    <property type="evidence" value="ECO:0007669"/>
    <property type="project" value="InterPro"/>
</dbReference>
<gene>
    <name evidence="2" type="ORF">SAMN04487998_2205</name>
</gene>
<keyword evidence="3" id="KW-1185">Reference proteome</keyword>
<dbReference type="Proteomes" id="UP000198697">
    <property type="component" value="Unassembled WGS sequence"/>
</dbReference>